<protein>
    <recommendedName>
        <fullName evidence="3">DUF2993 domain-containing protein</fullName>
    </recommendedName>
</protein>
<accession>A0A1J0VU57</accession>
<evidence type="ECO:0008006" key="3">
    <source>
        <dbReference type="Google" id="ProtNLM"/>
    </source>
</evidence>
<dbReference type="KEGG" id="nsl:BOX37_17660"/>
<evidence type="ECO:0000313" key="1">
    <source>
        <dbReference type="EMBL" id="APE35471.1"/>
    </source>
</evidence>
<name>A0A1J0VU57_9NOCA</name>
<dbReference type="Proteomes" id="UP000183810">
    <property type="component" value="Chromosome"/>
</dbReference>
<dbReference type="RefSeq" id="WP_071928660.1">
    <property type="nucleotide sequence ID" value="NZ_CP018082.1"/>
</dbReference>
<dbReference type="OrthoDB" id="3215846at2"/>
<evidence type="ECO:0000313" key="2">
    <source>
        <dbReference type="Proteomes" id="UP000183810"/>
    </source>
</evidence>
<dbReference type="InterPro" id="IPR021373">
    <property type="entry name" value="DUF2993"/>
</dbReference>
<proteinExistence type="predicted"/>
<dbReference type="AlphaFoldDB" id="A0A1J0VU57"/>
<reference evidence="1" key="1">
    <citation type="submission" date="2016-11" db="EMBL/GenBank/DDBJ databases">
        <authorList>
            <person name="Jaros S."/>
            <person name="Januszkiewicz K."/>
            <person name="Wedrychowicz H."/>
        </authorList>
    </citation>
    <scope>NUCLEOTIDE SEQUENCE [LARGE SCALE GENOMIC DNA]</scope>
    <source>
        <strain evidence="1">Y48</strain>
    </source>
</reference>
<organism evidence="1 2">
    <name type="scientific">Nocardia mangyaensis</name>
    <dbReference type="NCBI Taxonomy" id="2213200"/>
    <lineage>
        <taxon>Bacteria</taxon>
        <taxon>Bacillati</taxon>
        <taxon>Actinomycetota</taxon>
        <taxon>Actinomycetes</taxon>
        <taxon>Mycobacteriales</taxon>
        <taxon>Nocardiaceae</taxon>
        <taxon>Nocardia</taxon>
    </lineage>
</organism>
<dbReference type="Pfam" id="PF11209">
    <property type="entry name" value="LmeA"/>
    <property type="match status" value="1"/>
</dbReference>
<sequence>MRGLLILIVVLAIALVVGDRVAVVLAQNEIARAIATEYELPDPPSVTIGGFPFLTQAVAGSYHTIDVGVGDWTGQDTTVNDLAVRLSDVSAPLAAVIDKRTSSLVAATATATAVVPYDTVENFAPSGVESIADSPDGLRVTGTFSIQGIPVPATVFVTVAPTEDGIEVTPVSAQPAIGGPTIPLAMLRQTLTFVVPLQQLPLGARLTEIQPGADGLHVTAVATEVSLSDLP</sequence>
<keyword evidence="2" id="KW-1185">Reference proteome</keyword>
<gene>
    <name evidence="1" type="ORF">BOX37_17660</name>
</gene>
<dbReference type="EMBL" id="CP018082">
    <property type="protein sequence ID" value="APE35471.1"/>
    <property type="molecule type" value="Genomic_DNA"/>
</dbReference>